<dbReference type="PANTHER" id="PTHR45024">
    <property type="entry name" value="DEHYDROGENASES, SHORT CHAIN"/>
    <property type="match status" value="1"/>
</dbReference>
<name>A0A382AER3_9ZZZZ</name>
<dbReference type="AlphaFoldDB" id="A0A382AER3"/>
<evidence type="ECO:0000313" key="2">
    <source>
        <dbReference type="EMBL" id="SVB00050.1"/>
    </source>
</evidence>
<reference evidence="2" key="1">
    <citation type="submission" date="2018-05" db="EMBL/GenBank/DDBJ databases">
        <authorList>
            <person name="Lanie J.A."/>
            <person name="Ng W.-L."/>
            <person name="Kazmierczak K.M."/>
            <person name="Andrzejewski T.M."/>
            <person name="Davidsen T.M."/>
            <person name="Wayne K.J."/>
            <person name="Tettelin H."/>
            <person name="Glass J.I."/>
            <person name="Rusch D."/>
            <person name="Podicherti R."/>
            <person name="Tsui H.-C.T."/>
            <person name="Winkler M.E."/>
        </authorList>
    </citation>
    <scope>NUCLEOTIDE SEQUENCE</scope>
</reference>
<dbReference type="InterPro" id="IPR020904">
    <property type="entry name" value="Sc_DH/Rdtase_CS"/>
</dbReference>
<protein>
    <recommendedName>
        <fullName evidence="1">Ketoreductase domain-containing protein</fullName>
    </recommendedName>
</protein>
<dbReference type="Gene3D" id="3.40.50.720">
    <property type="entry name" value="NAD(P)-binding Rossmann-like Domain"/>
    <property type="match status" value="1"/>
</dbReference>
<dbReference type="InterPro" id="IPR057326">
    <property type="entry name" value="KR_dom"/>
</dbReference>
<feature type="domain" description="Ketoreductase" evidence="1">
    <location>
        <begin position="7"/>
        <end position="203"/>
    </location>
</feature>
<dbReference type="InterPro" id="IPR051687">
    <property type="entry name" value="Peroxisomal_Beta-Oxidation"/>
</dbReference>
<proteinExistence type="predicted"/>
<organism evidence="2">
    <name type="scientific">marine metagenome</name>
    <dbReference type="NCBI Taxonomy" id="408172"/>
    <lineage>
        <taxon>unclassified sequences</taxon>
        <taxon>metagenomes</taxon>
        <taxon>ecological metagenomes</taxon>
    </lineage>
</organism>
<dbReference type="PANTHER" id="PTHR45024:SF3">
    <property type="entry name" value="BLL2957 PROTEIN"/>
    <property type="match status" value="1"/>
</dbReference>
<dbReference type="SMART" id="SM00822">
    <property type="entry name" value="PKS_KR"/>
    <property type="match status" value="1"/>
</dbReference>
<dbReference type="PRINTS" id="PR00081">
    <property type="entry name" value="GDHRDH"/>
</dbReference>
<dbReference type="EMBL" id="UINC01025098">
    <property type="protein sequence ID" value="SVB00050.1"/>
    <property type="molecule type" value="Genomic_DNA"/>
</dbReference>
<dbReference type="InterPro" id="IPR036291">
    <property type="entry name" value="NAD(P)-bd_dom_sf"/>
</dbReference>
<dbReference type="InterPro" id="IPR002347">
    <property type="entry name" value="SDR_fam"/>
</dbReference>
<accession>A0A382AER3</accession>
<evidence type="ECO:0000259" key="1">
    <source>
        <dbReference type="SMART" id="SM00822"/>
    </source>
</evidence>
<sequence length="303" mass="32747">MEMVKDKVVVITGAGRGIGREMAILMAGHGAKVLVNDVGGDERGDGSDRVPAMEVVAEINEAGGQAAAHFGSVSDFKAARDIVDTAVAKFGRLDVVVNNAGILRDVIFHKMEESDWDLVINVHLKGSFNVSRAAATIFREQKSGCFIHMTSTSGLVGNFGQANYAAAKLGIVGLAKSIALDMARFNVRSNCISPFAWTRMIGTIPIQDEAQAARIEKLKQMTPEKIAPMAVYLASDAATEVSGQIFAVRNNEIFLMSQSRPLRSVQRSEGWDPETISTHAIPALSAHFFPLDRSQDVFDWDPV</sequence>
<gene>
    <name evidence="2" type="ORF">METZ01_LOCUS152904</name>
</gene>
<dbReference type="SUPFAM" id="SSF51735">
    <property type="entry name" value="NAD(P)-binding Rossmann-fold domains"/>
    <property type="match status" value="1"/>
</dbReference>
<dbReference type="Pfam" id="PF00106">
    <property type="entry name" value="adh_short"/>
    <property type="match status" value="1"/>
</dbReference>
<dbReference type="PRINTS" id="PR00080">
    <property type="entry name" value="SDRFAMILY"/>
</dbReference>
<dbReference type="FunFam" id="3.40.50.720:FF:000084">
    <property type="entry name" value="Short-chain dehydrogenase reductase"/>
    <property type="match status" value="1"/>
</dbReference>
<dbReference type="PROSITE" id="PS00061">
    <property type="entry name" value="ADH_SHORT"/>
    <property type="match status" value="1"/>
</dbReference>